<protein>
    <recommendedName>
        <fullName evidence="2">UPF0145 protein HON47_01705</fullName>
    </recommendedName>
</protein>
<dbReference type="Proteomes" id="UP000722459">
    <property type="component" value="Unassembled WGS sequence"/>
</dbReference>
<evidence type="ECO:0000313" key="4">
    <source>
        <dbReference type="Proteomes" id="UP000722459"/>
    </source>
</evidence>
<dbReference type="AlphaFoldDB" id="A0A8T5GEZ6"/>
<evidence type="ECO:0000313" key="3">
    <source>
        <dbReference type="EMBL" id="MBT4870267.1"/>
    </source>
</evidence>
<gene>
    <name evidence="3" type="ORF">HON47_01705</name>
</gene>
<dbReference type="InterPro" id="IPR002765">
    <property type="entry name" value="UPF0145_YbjQ-like"/>
</dbReference>
<proteinExistence type="inferred from homology"/>
<comment type="similarity">
    <text evidence="1 2">Belongs to the UPF0145 family.</text>
</comment>
<accession>A0A8T5GEZ6</accession>
<dbReference type="PANTHER" id="PTHR34068">
    <property type="entry name" value="UPF0145 PROTEIN YBJQ"/>
    <property type="match status" value="1"/>
</dbReference>
<evidence type="ECO:0000256" key="1">
    <source>
        <dbReference type="ARBA" id="ARBA00010751"/>
    </source>
</evidence>
<dbReference type="Pfam" id="PF01906">
    <property type="entry name" value="YbjQ_1"/>
    <property type="match status" value="1"/>
</dbReference>
<dbReference type="InterPro" id="IPR035439">
    <property type="entry name" value="UPF0145_dom_sf"/>
</dbReference>
<dbReference type="PANTHER" id="PTHR34068:SF2">
    <property type="entry name" value="UPF0145 PROTEIN SCO3412"/>
    <property type="match status" value="1"/>
</dbReference>
<dbReference type="Gene3D" id="3.30.110.70">
    <property type="entry name" value="Hypothetical protein apc22750. Chain B"/>
    <property type="match status" value="1"/>
</dbReference>
<evidence type="ECO:0000256" key="2">
    <source>
        <dbReference type="HAMAP-Rule" id="MF_00338"/>
    </source>
</evidence>
<dbReference type="HAMAP" id="MF_00338">
    <property type="entry name" value="UPF0145"/>
    <property type="match status" value="1"/>
</dbReference>
<reference evidence="3" key="1">
    <citation type="journal article" date="2021" name="ISME J.">
        <title>Mercury methylation by metabolically versatile and cosmopolitan marine bacteria.</title>
        <authorList>
            <person name="Lin H."/>
            <person name="Ascher D.B."/>
            <person name="Myung Y."/>
            <person name="Lamborg C.H."/>
            <person name="Hallam S.J."/>
            <person name="Gionfriddo C.M."/>
            <person name="Holt K.E."/>
            <person name="Moreau J.W."/>
        </authorList>
    </citation>
    <scope>NUCLEOTIDE SEQUENCE</scope>
    <source>
        <strain evidence="3">SI075_bin30</strain>
    </source>
</reference>
<name>A0A8T5GEZ6_9ARCH</name>
<dbReference type="EMBL" id="JABJNZ010000023">
    <property type="protein sequence ID" value="MBT4870267.1"/>
    <property type="molecule type" value="Genomic_DNA"/>
</dbReference>
<sequence>MIVTTTDFIPNAKIGEIISIVKGNAIRSRGVGGHFLAGIERAFGGEITAYLKTMTEARDEALKRMEDEATKVGATAIINVRLVTSEIMTNAAEVVAYGTAVKLA</sequence>
<organism evidence="3 4">
    <name type="scientific">Candidatus Iainarchaeum sp</name>
    <dbReference type="NCBI Taxonomy" id="3101447"/>
    <lineage>
        <taxon>Archaea</taxon>
        <taxon>Candidatus Iainarchaeota</taxon>
        <taxon>Candidatus Iainarchaeia</taxon>
        <taxon>Candidatus Iainarchaeales</taxon>
        <taxon>Candidatus Iainarchaeaceae</taxon>
        <taxon>Candidatus Iainarchaeum</taxon>
    </lineage>
</organism>
<dbReference type="SUPFAM" id="SSF117782">
    <property type="entry name" value="YbjQ-like"/>
    <property type="match status" value="1"/>
</dbReference>
<comment type="caution">
    <text evidence="3">The sequence shown here is derived from an EMBL/GenBank/DDBJ whole genome shotgun (WGS) entry which is preliminary data.</text>
</comment>